<protein>
    <submittedName>
        <fullName evidence="1">Uncharacterized protein</fullName>
    </submittedName>
</protein>
<evidence type="ECO:0000313" key="1">
    <source>
        <dbReference type="EMBL" id="SEF88981.1"/>
    </source>
</evidence>
<accession>A0A1H5VQ63</accession>
<dbReference type="AlphaFoldDB" id="A0A1H5VQ63"/>
<sequence>MNQTQPRTQATFGRTELAQQYFPYIQPCNAYQKLRSLLLDDPELAHLAQQKRRTFLPSEVAAIYSRLGRP</sequence>
<reference evidence="1 2" key="1">
    <citation type="submission" date="2016-10" db="EMBL/GenBank/DDBJ databases">
        <authorList>
            <person name="de Groot N.N."/>
        </authorList>
    </citation>
    <scope>NUCLEOTIDE SEQUENCE [LARGE SCALE GENOMIC DNA]</scope>
    <source>
        <strain evidence="1 2">AR32</strain>
    </source>
</reference>
<dbReference type="Pfam" id="PF14053">
    <property type="entry name" value="DUF4248"/>
    <property type="match status" value="1"/>
</dbReference>
<gene>
    <name evidence="1" type="ORF">SAMN05216354_1955</name>
</gene>
<name>A0A1H5VQ63_XYLRU</name>
<dbReference type="EMBL" id="FNUV01000005">
    <property type="protein sequence ID" value="SEF88981.1"/>
    <property type="molecule type" value="Genomic_DNA"/>
</dbReference>
<dbReference type="Proteomes" id="UP000236735">
    <property type="component" value="Unassembled WGS sequence"/>
</dbReference>
<dbReference type="InterPro" id="IPR025342">
    <property type="entry name" value="DUF4248"/>
</dbReference>
<proteinExistence type="predicted"/>
<organism evidence="1 2">
    <name type="scientific">Xylanibacter ruminicola</name>
    <name type="common">Prevotella ruminicola</name>
    <dbReference type="NCBI Taxonomy" id="839"/>
    <lineage>
        <taxon>Bacteria</taxon>
        <taxon>Pseudomonadati</taxon>
        <taxon>Bacteroidota</taxon>
        <taxon>Bacteroidia</taxon>
        <taxon>Bacteroidales</taxon>
        <taxon>Prevotellaceae</taxon>
        <taxon>Xylanibacter</taxon>
    </lineage>
</organism>
<evidence type="ECO:0000313" key="2">
    <source>
        <dbReference type="Proteomes" id="UP000236735"/>
    </source>
</evidence>
<dbReference type="GeneID" id="32573075"/>
<dbReference type="RefSeq" id="WP_036912445.1">
    <property type="nucleotide sequence ID" value="NZ_FNUV01000005.1"/>
</dbReference>